<protein>
    <recommendedName>
        <fullName evidence="3">Permease</fullName>
    </recommendedName>
</protein>
<sequence>MKSILTLDTIYYLLGIIVAFIAIRIARDHNHPNRLGSSLFWALFSVTFLFGNVIPPFYIGCLVIIMVLLASFNRVTKSNEAETPAEERVAHAQRLKNKIFLPALFIPIFTIIGTLLFGKIKFGNWALIDPEKVTLISLAIAAVIAFIASMGVTKAKMDVPVKEGSRLLQAVGWAVILPQMLAALGGIFSKSGVGTVVSDIVSDILPTNYAFVAVLAYCLGMLLFTIVMGNAFAAFAVITGGIGLPLIVHMHGGNPAIMAALGMFAGYCGTLLTPMAANFNIVPAMLLELKDKNAVIKAQVPIALSVFVVNTLLMYYLVYHF</sequence>
<proteinExistence type="predicted"/>
<organism evidence="1 2">
    <name type="scientific">Priestia megaterium (strain ATCC 14581 / DSM 32 / CCUG 1817 / JCM 2506 / NBRC 15308 / NCIMB 9376 / NCTC 10342 / NRRL B-14308 / VKM B-512 / Ford 19)</name>
    <name type="common">Bacillus megaterium</name>
    <dbReference type="NCBI Taxonomy" id="1348623"/>
    <lineage>
        <taxon>Bacteria</taxon>
        <taxon>Bacillati</taxon>
        <taxon>Bacillota</taxon>
        <taxon>Bacilli</taxon>
        <taxon>Bacillales</taxon>
        <taxon>Bacillaceae</taxon>
        <taxon>Priestia</taxon>
    </lineage>
</organism>
<dbReference type="InterPro" id="IPR009323">
    <property type="entry name" value="DUF979"/>
</dbReference>
<evidence type="ECO:0008006" key="3">
    <source>
        <dbReference type="Google" id="ProtNLM"/>
    </source>
</evidence>
<dbReference type="RefSeq" id="WP_034653846.1">
    <property type="nucleotide sequence ID" value="NZ_BCVB01000007.1"/>
</dbReference>
<evidence type="ECO:0000313" key="2">
    <source>
        <dbReference type="Proteomes" id="UP000031829"/>
    </source>
</evidence>
<dbReference type="KEGG" id="bmeg:BG04_3380"/>
<dbReference type="Pfam" id="PF06166">
    <property type="entry name" value="DUF979"/>
    <property type="match status" value="1"/>
</dbReference>
<dbReference type="GeneID" id="93641443"/>
<evidence type="ECO:0000313" key="1">
    <source>
        <dbReference type="EMBL" id="AJI24613.1"/>
    </source>
</evidence>
<dbReference type="Proteomes" id="UP000031829">
    <property type="component" value="Chromosome"/>
</dbReference>
<dbReference type="AlphaFoldDB" id="A0A0B6AVA4"/>
<name>A0A0B6AVA4_PRIM2</name>
<accession>A0A0B6AVA4</accession>
<gene>
    <name evidence="1" type="ORF">BG04_3380</name>
</gene>
<dbReference type="HOGENOM" id="CLU_078249_0_0_9"/>
<reference evidence="1 2" key="1">
    <citation type="journal article" date="2015" name="Genome Announc.">
        <title>Complete genome sequences for 35 biothreat assay-relevant bacillus species.</title>
        <authorList>
            <person name="Johnson S.L."/>
            <person name="Daligault H.E."/>
            <person name="Davenport K.W."/>
            <person name="Jaissle J."/>
            <person name="Frey K.G."/>
            <person name="Ladner J.T."/>
            <person name="Broomall S.M."/>
            <person name="Bishop-Lilly K.A."/>
            <person name="Bruce D.C."/>
            <person name="Gibbons H.S."/>
            <person name="Coyne S.R."/>
            <person name="Lo C.C."/>
            <person name="Meincke L."/>
            <person name="Munk A.C."/>
            <person name="Koroleva G.I."/>
            <person name="Rosenzweig C.N."/>
            <person name="Palacios G.F."/>
            <person name="Redden C.L."/>
            <person name="Minogue T.D."/>
            <person name="Chain P.S."/>
        </authorList>
    </citation>
    <scope>NUCLEOTIDE SEQUENCE [LARGE SCALE GENOMIC DNA]</scope>
    <source>
        <strain evidence="2">ATCC 14581 / DSM 32 / JCM 2506 / NBRC 15308 / NCIMB 9376 / NCTC 10342 / NRRL B-14308 / VKM B-512</strain>
    </source>
</reference>
<dbReference type="EMBL" id="CP009920">
    <property type="protein sequence ID" value="AJI24613.1"/>
    <property type="molecule type" value="Genomic_DNA"/>
</dbReference>